<protein>
    <submittedName>
        <fullName evidence="2">Uncharacterized protein</fullName>
    </submittedName>
</protein>
<sequence>MPAFACPVPGCDYMTADLDTAIVAALITANKTTHSHGAMAAVKADRVSAQSLPLLARAKIGNRLYPNGRITSKQPKSPTVTELSNSWSHSRKTSHDQQAAA</sequence>
<evidence type="ECO:0000313" key="3">
    <source>
        <dbReference type="Proteomes" id="UP000762676"/>
    </source>
</evidence>
<organism evidence="2 3">
    <name type="scientific">Elysia marginata</name>
    <dbReference type="NCBI Taxonomy" id="1093978"/>
    <lineage>
        <taxon>Eukaryota</taxon>
        <taxon>Metazoa</taxon>
        <taxon>Spiralia</taxon>
        <taxon>Lophotrochozoa</taxon>
        <taxon>Mollusca</taxon>
        <taxon>Gastropoda</taxon>
        <taxon>Heterobranchia</taxon>
        <taxon>Euthyneura</taxon>
        <taxon>Panpulmonata</taxon>
        <taxon>Sacoglossa</taxon>
        <taxon>Placobranchoidea</taxon>
        <taxon>Plakobranchidae</taxon>
        <taxon>Elysia</taxon>
    </lineage>
</organism>
<gene>
    <name evidence="2" type="ORF">ElyMa_003543400</name>
</gene>
<comment type="caution">
    <text evidence="2">The sequence shown here is derived from an EMBL/GenBank/DDBJ whole genome shotgun (WGS) entry which is preliminary data.</text>
</comment>
<proteinExistence type="predicted"/>
<accession>A0AAV4EK92</accession>
<feature type="region of interest" description="Disordered" evidence="1">
    <location>
        <begin position="65"/>
        <end position="101"/>
    </location>
</feature>
<dbReference type="AlphaFoldDB" id="A0AAV4EK92"/>
<evidence type="ECO:0000313" key="2">
    <source>
        <dbReference type="EMBL" id="GFR60911.1"/>
    </source>
</evidence>
<dbReference type="EMBL" id="BMAT01007256">
    <property type="protein sequence ID" value="GFR60911.1"/>
    <property type="molecule type" value="Genomic_DNA"/>
</dbReference>
<dbReference type="Proteomes" id="UP000762676">
    <property type="component" value="Unassembled WGS sequence"/>
</dbReference>
<evidence type="ECO:0000256" key="1">
    <source>
        <dbReference type="SAM" id="MobiDB-lite"/>
    </source>
</evidence>
<name>A0AAV4EK92_9GAST</name>
<reference evidence="2 3" key="1">
    <citation type="journal article" date="2021" name="Elife">
        <title>Chloroplast acquisition without the gene transfer in kleptoplastic sea slugs, Plakobranchus ocellatus.</title>
        <authorList>
            <person name="Maeda T."/>
            <person name="Takahashi S."/>
            <person name="Yoshida T."/>
            <person name="Shimamura S."/>
            <person name="Takaki Y."/>
            <person name="Nagai Y."/>
            <person name="Toyoda A."/>
            <person name="Suzuki Y."/>
            <person name="Arimoto A."/>
            <person name="Ishii H."/>
            <person name="Satoh N."/>
            <person name="Nishiyama T."/>
            <person name="Hasebe M."/>
            <person name="Maruyama T."/>
            <person name="Minagawa J."/>
            <person name="Obokata J."/>
            <person name="Shigenobu S."/>
        </authorList>
    </citation>
    <scope>NUCLEOTIDE SEQUENCE [LARGE SCALE GENOMIC DNA]</scope>
</reference>
<feature type="compositionally biased region" description="Polar residues" evidence="1">
    <location>
        <begin position="69"/>
        <end position="88"/>
    </location>
</feature>
<keyword evidence="3" id="KW-1185">Reference proteome</keyword>